<organism evidence="11 12">
    <name type="scientific">Moorena producens (strain JHB)</name>
    <dbReference type="NCBI Taxonomy" id="1454205"/>
    <lineage>
        <taxon>Bacteria</taxon>
        <taxon>Bacillati</taxon>
        <taxon>Cyanobacteriota</taxon>
        <taxon>Cyanophyceae</taxon>
        <taxon>Coleofasciculales</taxon>
        <taxon>Coleofasciculaceae</taxon>
        <taxon>Moorena</taxon>
    </lineage>
</organism>
<dbReference type="PANTHER" id="PTHR30469">
    <property type="entry name" value="MULTIDRUG RESISTANCE PROTEIN MDTA"/>
    <property type="match status" value="1"/>
</dbReference>
<dbReference type="Pfam" id="PF25876">
    <property type="entry name" value="HH_MFP_RND"/>
    <property type="match status" value="1"/>
</dbReference>
<dbReference type="NCBIfam" id="TIGR01730">
    <property type="entry name" value="RND_mfp"/>
    <property type="match status" value="1"/>
</dbReference>
<feature type="domain" description="Multidrug resistance protein MdtA-like C-terminal permuted SH3" evidence="10">
    <location>
        <begin position="501"/>
        <end position="560"/>
    </location>
</feature>
<evidence type="ECO:0000256" key="6">
    <source>
        <dbReference type="SAM" id="Phobius"/>
    </source>
</evidence>
<keyword evidence="4" id="KW-0175">Coiled coil</keyword>
<dbReference type="GO" id="GO:0015562">
    <property type="term" value="F:efflux transmembrane transporter activity"/>
    <property type="evidence" value="ECO:0007669"/>
    <property type="project" value="InterPro"/>
</dbReference>
<accession>A0A1D9G2U8</accession>
<dbReference type="InterPro" id="IPR058627">
    <property type="entry name" value="MdtA-like_C"/>
</dbReference>
<dbReference type="Pfam" id="PF25917">
    <property type="entry name" value="BSH_RND"/>
    <property type="match status" value="1"/>
</dbReference>
<keyword evidence="6" id="KW-0472">Membrane</keyword>
<comment type="subcellular location">
    <subcellularLocation>
        <location evidence="1">Cell envelope</location>
    </subcellularLocation>
</comment>
<dbReference type="InterPro" id="IPR058624">
    <property type="entry name" value="MdtA-like_HH"/>
</dbReference>
<dbReference type="AlphaFoldDB" id="A0A1D9G2U8"/>
<keyword evidence="6" id="KW-0812">Transmembrane</keyword>
<proteinExistence type="inferred from homology"/>
<dbReference type="Proteomes" id="UP000176944">
    <property type="component" value="Chromosome"/>
</dbReference>
<dbReference type="Gene3D" id="1.10.287.470">
    <property type="entry name" value="Helix hairpin bin"/>
    <property type="match status" value="2"/>
</dbReference>
<dbReference type="SUPFAM" id="SSF111369">
    <property type="entry name" value="HlyD-like secretion proteins"/>
    <property type="match status" value="3"/>
</dbReference>
<dbReference type="Gene3D" id="2.40.50.100">
    <property type="match status" value="1"/>
</dbReference>
<feature type="region of interest" description="Disordered" evidence="5">
    <location>
        <begin position="1"/>
        <end position="83"/>
    </location>
</feature>
<feature type="domain" description="Multidrug resistance protein MdtA-like alpha-helical hairpin" evidence="7">
    <location>
        <begin position="265"/>
        <end position="328"/>
    </location>
</feature>
<feature type="domain" description="Multidrug resistance protein MdtA-like barrel-sandwich hybrid" evidence="8">
    <location>
        <begin position="174"/>
        <end position="416"/>
    </location>
</feature>
<dbReference type="PRINTS" id="PR01490">
    <property type="entry name" value="RTXTOXIND"/>
</dbReference>
<comment type="similarity">
    <text evidence="2">Belongs to the membrane fusion protein (MFP) (TC 8.A.1) family.</text>
</comment>
<protein>
    <submittedName>
        <fullName evidence="11">Efflux RND transporter periplasmic adaptor subunit</fullName>
    </submittedName>
</protein>
<evidence type="ECO:0000256" key="2">
    <source>
        <dbReference type="ARBA" id="ARBA00009477"/>
    </source>
</evidence>
<dbReference type="Gene3D" id="2.40.30.170">
    <property type="match status" value="1"/>
</dbReference>
<evidence type="ECO:0000259" key="9">
    <source>
        <dbReference type="Pfam" id="PF25954"/>
    </source>
</evidence>
<evidence type="ECO:0000313" key="11">
    <source>
        <dbReference type="EMBL" id="AOY81845.2"/>
    </source>
</evidence>
<dbReference type="Pfam" id="PF25954">
    <property type="entry name" value="Beta-barrel_RND_2"/>
    <property type="match status" value="1"/>
</dbReference>
<dbReference type="Gene3D" id="2.40.420.20">
    <property type="match status" value="1"/>
</dbReference>
<evidence type="ECO:0000259" key="8">
    <source>
        <dbReference type="Pfam" id="PF25917"/>
    </source>
</evidence>
<evidence type="ECO:0000256" key="5">
    <source>
        <dbReference type="SAM" id="MobiDB-lite"/>
    </source>
</evidence>
<dbReference type="FunFam" id="2.40.30.170:FF:000010">
    <property type="entry name" value="Efflux RND transporter periplasmic adaptor subunit"/>
    <property type="match status" value="1"/>
</dbReference>
<keyword evidence="6" id="KW-1133">Transmembrane helix</keyword>
<feature type="coiled-coil region" evidence="4">
    <location>
        <begin position="205"/>
        <end position="330"/>
    </location>
</feature>
<feature type="compositionally biased region" description="Basic and acidic residues" evidence="5">
    <location>
        <begin position="1"/>
        <end position="10"/>
    </location>
</feature>
<reference evidence="12" key="1">
    <citation type="submission" date="2016-10" db="EMBL/GenBank/DDBJ databases">
        <title>Comparative genomics uncovers the prolific and rare metabolic potential of the cyanobacterial genus Moorea.</title>
        <authorList>
            <person name="Leao T."/>
            <person name="Castelao G."/>
            <person name="Korobeynikov A."/>
            <person name="Monroe E.A."/>
            <person name="Podell S."/>
            <person name="Glukhov E."/>
            <person name="Allen E."/>
            <person name="Gerwick W.H."/>
            <person name="Gerwick L."/>
        </authorList>
    </citation>
    <scope>NUCLEOTIDE SEQUENCE [LARGE SCALE GENOMIC DNA]</scope>
    <source>
        <strain evidence="12">JHB</strain>
    </source>
</reference>
<evidence type="ECO:0000259" key="10">
    <source>
        <dbReference type="Pfam" id="PF25967"/>
    </source>
</evidence>
<evidence type="ECO:0000256" key="3">
    <source>
        <dbReference type="ARBA" id="ARBA00022448"/>
    </source>
</evidence>
<feature type="compositionally biased region" description="Polar residues" evidence="5">
    <location>
        <begin position="27"/>
        <end position="58"/>
    </location>
</feature>
<evidence type="ECO:0000313" key="12">
    <source>
        <dbReference type="Proteomes" id="UP000176944"/>
    </source>
</evidence>
<feature type="domain" description="CusB-like beta-barrel" evidence="9">
    <location>
        <begin position="426"/>
        <end position="495"/>
    </location>
</feature>
<dbReference type="InterPro" id="IPR058792">
    <property type="entry name" value="Beta-barrel_RND_2"/>
</dbReference>
<feature type="transmembrane region" description="Helical" evidence="6">
    <location>
        <begin position="87"/>
        <end position="108"/>
    </location>
</feature>
<name>A0A1D9G2U8_MOOP1</name>
<gene>
    <name evidence="11" type="ORF">BJP36_19975</name>
</gene>
<dbReference type="InterPro" id="IPR058625">
    <property type="entry name" value="MdtA-like_BSH"/>
</dbReference>
<evidence type="ECO:0000259" key="7">
    <source>
        <dbReference type="Pfam" id="PF25876"/>
    </source>
</evidence>
<sequence length="575" mass="61282">MTRNTLDEQRSQLNGSGTITEPDHQARSQLNGSDTITQPDHQARSQLNGSDTITQPDHQANHQQEDSASSLPSSGTSESQNSLTSGAGSLVIAMGMGIMLTFVGMRLIGTAPKVQKTDSPAETVQTPAAVPSAETPAAVPSAVPAQTVTVADVKTTTVNRTLEAIGSVAAFEEIRVKSQATGLQIKQVLVREGEFVKAGQVMVRLDNAVLQAQLAQAQAAVAQAEARLAELKAGTRSEEKAQARARLDQAQARLRQAQASIPRQIDQAKAQVASAEAQLSLAKRRYESQKKLIAEGAISQDRYNEVESQYFSAQANLSEAQQRLEQARNTNSPEIAQLEAAVVEAQQQLQQRLAGSRPEVIAQAQAQLAREKAQVQLVMAQLNDTQVVAPVSGKVATRNARVGDITSSSETLFTIIEKGRLELLLRVPETQLSQIRIGQPVEISSKGDSSLKLSGTVREIDPIVDQQSRQALVKVDLPNSGTLRPGMFLQGSITTSATTGLTIPSKAVLPQADTSAIVYRLEADNTVKAQSVVMGELLPSGQVEIKSGLAPSDRIVVKGAAFLKDGDPVQVLETQ</sequence>
<dbReference type="InterPro" id="IPR006143">
    <property type="entry name" value="RND_pump_MFP"/>
</dbReference>
<keyword evidence="3" id="KW-0813">Transport</keyword>
<evidence type="ECO:0000256" key="4">
    <source>
        <dbReference type="SAM" id="Coils"/>
    </source>
</evidence>
<dbReference type="GO" id="GO:1990281">
    <property type="term" value="C:efflux pump complex"/>
    <property type="evidence" value="ECO:0007669"/>
    <property type="project" value="TreeGrafter"/>
</dbReference>
<dbReference type="Pfam" id="PF25967">
    <property type="entry name" value="RND-MFP_C"/>
    <property type="match status" value="1"/>
</dbReference>
<evidence type="ECO:0000256" key="1">
    <source>
        <dbReference type="ARBA" id="ARBA00004196"/>
    </source>
</evidence>
<dbReference type="PANTHER" id="PTHR30469:SF15">
    <property type="entry name" value="HLYD FAMILY OF SECRETION PROTEINS"/>
    <property type="match status" value="1"/>
</dbReference>
<dbReference type="EMBL" id="CP017708">
    <property type="protein sequence ID" value="AOY81845.2"/>
    <property type="molecule type" value="Genomic_DNA"/>
</dbReference>
<feature type="compositionally biased region" description="Polar residues" evidence="5">
    <location>
        <begin position="66"/>
        <end position="83"/>
    </location>
</feature>